<dbReference type="AlphaFoldDB" id="A0A7W4VR67"/>
<dbReference type="Proteomes" id="UP000589626">
    <property type="component" value="Unassembled WGS sequence"/>
</dbReference>
<evidence type="ECO:0000313" key="3">
    <source>
        <dbReference type="Proteomes" id="UP000589626"/>
    </source>
</evidence>
<dbReference type="RefSeq" id="WP_183590265.1">
    <property type="nucleotide sequence ID" value="NZ_JACHWR010000001.1"/>
</dbReference>
<accession>A0A7W4VR67</accession>
<evidence type="ECO:0000256" key="1">
    <source>
        <dbReference type="SAM" id="MobiDB-lite"/>
    </source>
</evidence>
<gene>
    <name evidence="2" type="ORF">FHU40_000010</name>
</gene>
<reference evidence="2 3" key="1">
    <citation type="submission" date="2020-08" db="EMBL/GenBank/DDBJ databases">
        <title>Sequencing the genomes of 1000 actinobacteria strains.</title>
        <authorList>
            <person name="Klenk H.-P."/>
        </authorList>
    </citation>
    <scope>NUCLEOTIDE SEQUENCE [LARGE SCALE GENOMIC DNA]</scope>
    <source>
        <strain evidence="2 3">DSM 105498</strain>
    </source>
</reference>
<sequence>MPAVHVLTVSSGLPLSLLDALLTRTEAVLHQYGAARVWIDPAGPGTTVLAEFPLPTGRSAPNAGPEAAVMEPSSTC</sequence>
<keyword evidence="3" id="KW-1185">Reference proteome</keyword>
<dbReference type="EMBL" id="JACHWR010000001">
    <property type="protein sequence ID" value="MBB3040209.1"/>
    <property type="molecule type" value="Genomic_DNA"/>
</dbReference>
<feature type="region of interest" description="Disordered" evidence="1">
    <location>
        <begin position="57"/>
        <end position="76"/>
    </location>
</feature>
<evidence type="ECO:0000313" key="2">
    <source>
        <dbReference type="EMBL" id="MBB3040209.1"/>
    </source>
</evidence>
<comment type="caution">
    <text evidence="2">The sequence shown here is derived from an EMBL/GenBank/DDBJ whole genome shotgun (WGS) entry which is preliminary data.</text>
</comment>
<name>A0A7W4VR67_9ACTN</name>
<protein>
    <submittedName>
        <fullName evidence="2">Uncharacterized protein</fullName>
    </submittedName>
</protein>
<organism evidence="2 3">
    <name type="scientific">Nocardioides soli</name>
    <dbReference type="NCBI Taxonomy" id="1036020"/>
    <lineage>
        <taxon>Bacteria</taxon>
        <taxon>Bacillati</taxon>
        <taxon>Actinomycetota</taxon>
        <taxon>Actinomycetes</taxon>
        <taxon>Propionibacteriales</taxon>
        <taxon>Nocardioidaceae</taxon>
        <taxon>Nocardioides</taxon>
    </lineage>
</organism>
<proteinExistence type="predicted"/>